<dbReference type="Proteomes" id="UP000275846">
    <property type="component" value="Unassembled WGS sequence"/>
</dbReference>
<reference evidence="1 2" key="2">
    <citation type="submission" date="2018-11" db="EMBL/GenBank/DDBJ databases">
        <authorList>
            <consortium name="Pathogen Informatics"/>
        </authorList>
    </citation>
    <scope>NUCLEOTIDE SEQUENCE [LARGE SCALE GENOMIC DNA]</scope>
    <source>
        <strain evidence="1 2">NST_G2</strain>
    </source>
</reference>
<dbReference type="OrthoDB" id="6378258at2759"/>
<dbReference type="WBParaSite" id="SSLN_0001987501-mRNA-1">
    <property type="protein sequence ID" value="SSLN_0001987501-mRNA-1"/>
    <property type="gene ID" value="SSLN_0001987501"/>
</dbReference>
<accession>A0A183TRQ3</accession>
<evidence type="ECO:0000313" key="2">
    <source>
        <dbReference type="Proteomes" id="UP000275846"/>
    </source>
</evidence>
<dbReference type="AlphaFoldDB" id="A0A183TRQ3"/>
<gene>
    <name evidence="1" type="ORF">SSLN_LOCUS19151</name>
</gene>
<protein>
    <submittedName>
        <fullName evidence="3">Myosin motor domain-containing protein</fullName>
    </submittedName>
</protein>
<keyword evidence="2" id="KW-1185">Reference proteome</keyword>
<sequence>MNSSLKPSSQYLKAVKCATQVLFALRLGFVQIDKELSRKTYRAFVRSHLEYAIQAWRLWLKKDYLQLERKQARATKMVKNLSHLPYEARLAELDWCTLNYRQQRGDLIQNYRIFRGHECALEFADFLELAGMEHLRHHLFKLQRRLVHTDVRRNAFSKRVVGT</sequence>
<name>A0A183TRQ3_SCHSO</name>
<evidence type="ECO:0000313" key="1">
    <source>
        <dbReference type="EMBL" id="VDM05537.1"/>
    </source>
</evidence>
<proteinExistence type="predicted"/>
<organism evidence="3">
    <name type="scientific">Schistocephalus solidus</name>
    <name type="common">Tapeworm</name>
    <dbReference type="NCBI Taxonomy" id="70667"/>
    <lineage>
        <taxon>Eukaryota</taxon>
        <taxon>Metazoa</taxon>
        <taxon>Spiralia</taxon>
        <taxon>Lophotrochozoa</taxon>
        <taxon>Platyhelminthes</taxon>
        <taxon>Cestoda</taxon>
        <taxon>Eucestoda</taxon>
        <taxon>Diphyllobothriidea</taxon>
        <taxon>Diphyllobothriidae</taxon>
        <taxon>Schistocephalus</taxon>
    </lineage>
</organism>
<reference evidence="3" key="1">
    <citation type="submission" date="2016-06" db="UniProtKB">
        <authorList>
            <consortium name="WormBaseParasite"/>
        </authorList>
    </citation>
    <scope>IDENTIFICATION</scope>
</reference>
<dbReference type="EMBL" id="UYSU01046438">
    <property type="protein sequence ID" value="VDM05537.1"/>
    <property type="molecule type" value="Genomic_DNA"/>
</dbReference>
<evidence type="ECO:0000313" key="3">
    <source>
        <dbReference type="WBParaSite" id="SSLN_0001987501-mRNA-1"/>
    </source>
</evidence>